<keyword evidence="1" id="KW-0472">Membrane</keyword>
<dbReference type="KEGG" id="lsp:Bsph_3639"/>
<sequence>MTGKHALDNYYGKHHLFDGIKSGKVALFVLSISFSFLSNKKRLYLSDFSP</sequence>
<keyword evidence="1" id="KW-0812">Transmembrane</keyword>
<evidence type="ECO:0000313" key="3">
    <source>
        <dbReference type="Proteomes" id="UP000002164"/>
    </source>
</evidence>
<dbReference type="AlphaFoldDB" id="B1HSR7"/>
<dbReference type="Proteomes" id="UP000002164">
    <property type="component" value="Chromosome"/>
</dbReference>
<evidence type="ECO:0000256" key="1">
    <source>
        <dbReference type="SAM" id="Phobius"/>
    </source>
</evidence>
<dbReference type="EMBL" id="CP000817">
    <property type="protein sequence ID" value="ACA41125.1"/>
    <property type="molecule type" value="Genomic_DNA"/>
</dbReference>
<protein>
    <submittedName>
        <fullName evidence="2">Uncharacterized protein</fullName>
    </submittedName>
</protein>
<accession>B1HSR7</accession>
<gene>
    <name evidence="2" type="ordered locus">Bsph_3639</name>
</gene>
<keyword evidence="1" id="KW-1133">Transmembrane helix</keyword>
<proteinExistence type="predicted"/>
<name>B1HSR7_LYSSC</name>
<evidence type="ECO:0000313" key="2">
    <source>
        <dbReference type="EMBL" id="ACA41125.1"/>
    </source>
</evidence>
<dbReference type="HOGENOM" id="CLU_3119485_0_0_9"/>
<organism evidence="2 3">
    <name type="scientific">Lysinibacillus sphaericus (strain C3-41)</name>
    <dbReference type="NCBI Taxonomy" id="444177"/>
    <lineage>
        <taxon>Bacteria</taxon>
        <taxon>Bacillati</taxon>
        <taxon>Bacillota</taxon>
        <taxon>Bacilli</taxon>
        <taxon>Bacillales</taxon>
        <taxon>Bacillaceae</taxon>
        <taxon>Lysinibacillus</taxon>
    </lineage>
</organism>
<dbReference type="EnsemblBacteria" id="ACA41125">
    <property type="protein sequence ID" value="ACA41125"/>
    <property type="gene ID" value="Bsph_3639"/>
</dbReference>
<reference evidence="2 3" key="1">
    <citation type="journal article" date="2008" name="J. Bacteriol.">
        <title>Complete genome sequence of the mosquitocidal bacterium Bacillus sphaericus C3-41 and comparison with those of closely related Bacillus species.</title>
        <authorList>
            <person name="Hu X."/>
            <person name="Fan W."/>
            <person name="Han B."/>
            <person name="Liu H."/>
            <person name="Zheng D."/>
            <person name="Li Q."/>
            <person name="Dong W."/>
            <person name="Yan J."/>
            <person name="Gao M."/>
            <person name="Berry C."/>
            <person name="Yuan Z."/>
        </authorList>
    </citation>
    <scope>NUCLEOTIDE SEQUENCE [LARGE SCALE GENOMIC DNA]</scope>
    <source>
        <strain evidence="2 3">C3-41</strain>
    </source>
</reference>
<feature type="transmembrane region" description="Helical" evidence="1">
    <location>
        <begin position="20"/>
        <end position="37"/>
    </location>
</feature>